<protein>
    <submittedName>
        <fullName evidence="2">Uncharacterized protein</fullName>
    </submittedName>
</protein>
<organism evidence="2 3">
    <name type="scientific">Candidatus Syntropharchaeum butanivorans</name>
    <dbReference type="NCBI Taxonomy" id="1839936"/>
    <lineage>
        <taxon>Archaea</taxon>
        <taxon>Methanobacteriati</taxon>
        <taxon>Methanobacteriota</taxon>
        <taxon>Stenosarchaea group</taxon>
        <taxon>Methanomicrobia</taxon>
        <taxon>Methanosarcinales</taxon>
        <taxon>ANME-2 cluster</taxon>
        <taxon>Candidatus Syntropharchaeum</taxon>
    </lineage>
</organism>
<dbReference type="EMBL" id="LYOR01000002">
    <property type="protein sequence ID" value="OFV66687.1"/>
    <property type="molecule type" value="Genomic_DNA"/>
</dbReference>
<proteinExistence type="predicted"/>
<keyword evidence="3" id="KW-1185">Reference proteome</keyword>
<evidence type="ECO:0000313" key="1">
    <source>
        <dbReference type="EMBL" id="HEC57396.1"/>
    </source>
</evidence>
<sequence length="104" mass="12221">MRGNQFHLWNRIGEFNGRIYYDLANKAGEVVEIDECGWGIITNPPILFRREQHQRAQVRPERGARIERLWDFSRLSMSGINTFFLQGDNIENFEKPTHSQTPSN</sequence>
<dbReference type="EMBL" id="DRIE01000101">
    <property type="protein sequence ID" value="HEC57396.1"/>
    <property type="molecule type" value="Genomic_DNA"/>
</dbReference>
<dbReference type="Proteomes" id="UP000885936">
    <property type="component" value="Unassembled WGS sequence"/>
</dbReference>
<evidence type="ECO:0000313" key="3">
    <source>
        <dbReference type="Proteomes" id="UP000185779"/>
    </source>
</evidence>
<evidence type="ECO:0000313" key="2">
    <source>
        <dbReference type="EMBL" id="OFV66687.1"/>
    </source>
</evidence>
<comment type="caution">
    <text evidence="2">The sequence shown here is derived from an EMBL/GenBank/DDBJ whole genome shotgun (WGS) entry which is preliminary data.</text>
</comment>
<dbReference type="Proteomes" id="UP000185779">
    <property type="component" value="Unassembled WGS sequence"/>
</dbReference>
<accession>A0A1F2P5R7</accession>
<dbReference type="AlphaFoldDB" id="A0A1F2P5R7"/>
<dbReference type="STRING" id="1839936.SBU_000654"/>
<reference evidence="2 3" key="1">
    <citation type="submission" date="2016-05" db="EMBL/GenBank/DDBJ databases">
        <title>Microbial consortia oxidize butane by reversing methanogenesis.</title>
        <authorList>
            <person name="Laso-Perez R."/>
            <person name="Richter M."/>
            <person name="Wegener G."/>
            <person name="Musat F."/>
        </authorList>
    </citation>
    <scope>NUCLEOTIDE SEQUENCE [LARGE SCALE GENOMIC DNA]</scope>
    <source>
        <strain evidence="2">BOX1</strain>
    </source>
</reference>
<gene>
    <name evidence="1" type="ORF">ENI32_05900</name>
    <name evidence="2" type="ORF">SBU_000654</name>
</gene>
<name>A0A1F2P5R7_9EURY</name>
<reference evidence="1" key="2">
    <citation type="journal article" date="2020" name="mSystems">
        <title>Genome- and Community-Level Interaction Insights into Carbon Utilization and Element Cycling Functions of Hydrothermarchaeota in Hydrothermal Sediment.</title>
        <authorList>
            <person name="Zhou Z."/>
            <person name="Liu Y."/>
            <person name="Xu W."/>
            <person name="Pan J."/>
            <person name="Luo Z.H."/>
            <person name="Li M."/>
        </authorList>
    </citation>
    <scope>NUCLEOTIDE SEQUENCE [LARGE SCALE GENOMIC DNA]</scope>
    <source>
        <strain evidence="1">HyVt-386</strain>
    </source>
</reference>